<gene>
    <name evidence="1" type="ORF">CFX0092_A2716</name>
</gene>
<dbReference type="OrthoDB" id="150591at2"/>
<proteinExistence type="predicted"/>
<accession>A0A160T441</accession>
<dbReference type="RefSeq" id="WP_157913142.1">
    <property type="nucleotide sequence ID" value="NZ_LN890655.1"/>
</dbReference>
<name>A0A160T441_9CHLR</name>
<dbReference type="Proteomes" id="UP000215027">
    <property type="component" value="Chromosome I"/>
</dbReference>
<evidence type="ECO:0000313" key="2">
    <source>
        <dbReference type="Proteomes" id="UP000215027"/>
    </source>
</evidence>
<dbReference type="KEGG" id="pbf:CFX0092_A2716"/>
<evidence type="ECO:0000313" key="1">
    <source>
        <dbReference type="EMBL" id="CUS04594.2"/>
    </source>
</evidence>
<reference evidence="1" key="1">
    <citation type="submission" date="2016-01" db="EMBL/GenBank/DDBJ databases">
        <authorList>
            <person name="Mcilroy J.S."/>
            <person name="Karst M S."/>
            <person name="Albertsen M."/>
        </authorList>
    </citation>
    <scope>NUCLEOTIDE SEQUENCE</scope>
    <source>
        <strain evidence="1">Cfx-K</strain>
    </source>
</reference>
<sequence>MIGRMLWSRAWLVFRLLVLSAILVLLVGPEWPAFGDDAYRFQTIVGRERRFDFVTWTAEALGKKAQAALAGSHRYLPEEDRRAFVLAYLEQIDAAQRLEAAIDAAFVDPTVADPVAATAELAAERDAIRAELAARQPLAEAIVQQQVAALLAEEGLALSDMAWPPVMMTTSPVPYMLIVSPRDRIAQIDSAALVPGLTTDEKEVLESAVFAELDRSALVVPIGGLGIYPAMIRETASMNWLAEVTAHEWAHHWLSLHPLGVRYLDGPAMRTINETVASIVGLEMGERVIARYYPELVPPSVETTPAPAEPDEPEEPAPPVFDFSAEMADTRATVDRLLGEGQIEAAEAYMEARRRVFVSHGYNIRKLNQAYFAFYGGYAAEPGGAAGPDPVGPLLRELRAASPSLQAFLRDVGGITSFDDLTALHQKRTGEEPTIQ</sequence>
<protein>
    <submittedName>
        <fullName evidence="1">Uncharacterized protein</fullName>
    </submittedName>
</protein>
<organism evidence="1 2">
    <name type="scientific">Candidatus Promineifilum breve</name>
    <dbReference type="NCBI Taxonomy" id="1806508"/>
    <lineage>
        <taxon>Bacteria</taxon>
        <taxon>Bacillati</taxon>
        <taxon>Chloroflexota</taxon>
        <taxon>Ardenticatenia</taxon>
        <taxon>Candidatus Promineifilales</taxon>
        <taxon>Candidatus Promineifilaceae</taxon>
        <taxon>Candidatus Promineifilum</taxon>
    </lineage>
</organism>
<keyword evidence="2" id="KW-1185">Reference proteome</keyword>
<dbReference type="AlphaFoldDB" id="A0A160T441"/>
<dbReference type="EMBL" id="LN890655">
    <property type="protein sequence ID" value="CUS04594.2"/>
    <property type="molecule type" value="Genomic_DNA"/>
</dbReference>